<feature type="compositionally biased region" description="Low complexity" evidence="1">
    <location>
        <begin position="126"/>
        <end position="137"/>
    </location>
</feature>
<keyword evidence="2" id="KW-0732">Signal</keyword>
<evidence type="ECO:0000313" key="3">
    <source>
        <dbReference type="EMBL" id="BBY77272.1"/>
    </source>
</evidence>
<feature type="signal peptide" evidence="2">
    <location>
        <begin position="1"/>
        <end position="27"/>
    </location>
</feature>
<dbReference type="AlphaFoldDB" id="A0A7I7U7B7"/>
<evidence type="ECO:0000256" key="1">
    <source>
        <dbReference type="SAM" id="MobiDB-lite"/>
    </source>
</evidence>
<feature type="region of interest" description="Disordered" evidence="1">
    <location>
        <begin position="61"/>
        <end position="86"/>
    </location>
</feature>
<organism evidence="3 4">
    <name type="scientific">Mycolicibacterium parafortuitum</name>
    <name type="common">Mycobacterium parafortuitum</name>
    <dbReference type="NCBI Taxonomy" id="39692"/>
    <lineage>
        <taxon>Bacteria</taxon>
        <taxon>Bacillati</taxon>
        <taxon>Actinomycetota</taxon>
        <taxon>Actinomycetes</taxon>
        <taxon>Mycobacteriales</taxon>
        <taxon>Mycobacteriaceae</taxon>
        <taxon>Mycolicibacterium</taxon>
    </lineage>
</organism>
<feature type="chain" id="PRO_5029598423" evidence="2">
    <location>
        <begin position="28"/>
        <end position="145"/>
    </location>
</feature>
<protein>
    <submittedName>
        <fullName evidence="3">Uncharacterized protein</fullName>
    </submittedName>
</protein>
<dbReference type="Proteomes" id="UP000466554">
    <property type="component" value="Chromosome"/>
</dbReference>
<evidence type="ECO:0000313" key="4">
    <source>
        <dbReference type="Proteomes" id="UP000466554"/>
    </source>
</evidence>
<dbReference type="EMBL" id="AP022598">
    <property type="protein sequence ID" value="BBY77272.1"/>
    <property type="molecule type" value="Genomic_DNA"/>
</dbReference>
<sequence>MVRAGVAPVIGAAAFAALIAAAPSALADPAVPPAPQPVPGPSVAPAPAAPAAGIDLAAPAAEGVPHLASPDNLPPGTTGAPAATPGKLGYLRELWHAMRTQEVSGGDALLLFTQRPLSSGPQQLRTPVPAAEAATVPAPVPATAP</sequence>
<evidence type="ECO:0000256" key="2">
    <source>
        <dbReference type="SAM" id="SignalP"/>
    </source>
</evidence>
<feature type="region of interest" description="Disordered" evidence="1">
    <location>
        <begin position="119"/>
        <end position="145"/>
    </location>
</feature>
<gene>
    <name evidence="3" type="ORF">MPRF_41710</name>
</gene>
<proteinExistence type="predicted"/>
<feature type="compositionally biased region" description="Low complexity" evidence="1">
    <location>
        <begin position="74"/>
        <end position="86"/>
    </location>
</feature>
<accession>A0A7I7U7B7</accession>
<name>A0A7I7U7B7_MYCPF</name>
<reference evidence="3 4" key="1">
    <citation type="journal article" date="2019" name="Emerg. Microbes Infect.">
        <title>Comprehensive subspecies identification of 175 nontuberculous mycobacteria species based on 7547 genomic profiles.</title>
        <authorList>
            <person name="Matsumoto Y."/>
            <person name="Kinjo T."/>
            <person name="Motooka D."/>
            <person name="Nabeya D."/>
            <person name="Jung N."/>
            <person name="Uechi K."/>
            <person name="Horii T."/>
            <person name="Iida T."/>
            <person name="Fujita J."/>
            <person name="Nakamura S."/>
        </authorList>
    </citation>
    <scope>NUCLEOTIDE SEQUENCE [LARGE SCALE GENOMIC DNA]</scope>
    <source>
        <strain evidence="3 4">JCM 6367</strain>
    </source>
</reference>